<keyword evidence="2" id="KW-0186">Copper</keyword>
<feature type="domain" description="DUF7133" evidence="5">
    <location>
        <begin position="344"/>
        <end position="715"/>
    </location>
</feature>
<dbReference type="InterPro" id="IPR055557">
    <property type="entry name" value="DUF7133"/>
</dbReference>
<dbReference type="GO" id="GO:0005507">
    <property type="term" value="F:copper ion binding"/>
    <property type="evidence" value="ECO:0007669"/>
    <property type="project" value="InterPro"/>
</dbReference>
<dbReference type="Proteomes" id="UP000253209">
    <property type="component" value="Unassembled WGS sequence"/>
</dbReference>
<name>A0A367GL07_9SPHI</name>
<feature type="signal peptide" evidence="3">
    <location>
        <begin position="1"/>
        <end position="28"/>
    </location>
</feature>
<dbReference type="SUPFAM" id="SSF50952">
    <property type="entry name" value="Soluble quinoprotein glucose dehydrogenase"/>
    <property type="match status" value="1"/>
</dbReference>
<dbReference type="InterPro" id="IPR011041">
    <property type="entry name" value="Quinoprot_gluc/sorb_DH_b-prop"/>
</dbReference>
<organism evidence="6 7">
    <name type="scientific">Mucilaginibacter hurinus</name>
    <dbReference type="NCBI Taxonomy" id="2201324"/>
    <lineage>
        <taxon>Bacteria</taxon>
        <taxon>Pseudomonadati</taxon>
        <taxon>Bacteroidota</taxon>
        <taxon>Sphingobacteriia</taxon>
        <taxon>Sphingobacteriales</taxon>
        <taxon>Sphingobacteriaceae</taxon>
        <taxon>Mucilaginibacter</taxon>
    </lineage>
</organism>
<dbReference type="RefSeq" id="WP_114006088.1">
    <property type="nucleotide sequence ID" value="NZ_QGDC01000008.1"/>
</dbReference>
<evidence type="ECO:0000313" key="7">
    <source>
        <dbReference type="Proteomes" id="UP000253209"/>
    </source>
</evidence>
<dbReference type="Gene3D" id="1.25.10.10">
    <property type="entry name" value="Leucine-rich Repeat Variant"/>
    <property type="match status" value="1"/>
</dbReference>
<dbReference type="InterPro" id="IPR013428">
    <property type="entry name" value="Membrane-bound_put_N"/>
</dbReference>
<evidence type="ECO:0000256" key="3">
    <source>
        <dbReference type="SAM" id="SignalP"/>
    </source>
</evidence>
<dbReference type="AlphaFoldDB" id="A0A367GL07"/>
<feature type="chain" id="PRO_5016901284" evidence="3">
    <location>
        <begin position="29"/>
        <end position="957"/>
    </location>
</feature>
<comment type="caution">
    <text evidence="6">The sequence shown here is derived from an EMBL/GenBank/DDBJ whole genome shotgun (WGS) entry which is preliminary data.</text>
</comment>
<dbReference type="PANTHER" id="PTHR33546:SF1">
    <property type="entry name" value="LARGE, MULTIFUNCTIONAL SECRETED PROTEIN"/>
    <property type="match status" value="1"/>
</dbReference>
<dbReference type="InterPro" id="IPR011042">
    <property type="entry name" value="6-blade_b-propeller_TolB-like"/>
</dbReference>
<dbReference type="InterPro" id="IPR016024">
    <property type="entry name" value="ARM-type_fold"/>
</dbReference>
<evidence type="ECO:0000259" key="5">
    <source>
        <dbReference type="Pfam" id="PF23500"/>
    </source>
</evidence>
<dbReference type="OrthoDB" id="9811395at2"/>
<dbReference type="PANTHER" id="PTHR33546">
    <property type="entry name" value="LARGE, MULTIFUNCTIONAL SECRETED PROTEIN-RELATED"/>
    <property type="match status" value="1"/>
</dbReference>
<dbReference type="Pfam" id="PF23500">
    <property type="entry name" value="DUF7133"/>
    <property type="match status" value="1"/>
</dbReference>
<dbReference type="EMBL" id="QGDC01000008">
    <property type="protein sequence ID" value="RCH54164.1"/>
    <property type="molecule type" value="Genomic_DNA"/>
</dbReference>
<dbReference type="InterPro" id="IPR011989">
    <property type="entry name" value="ARM-like"/>
</dbReference>
<dbReference type="CDD" id="cd00920">
    <property type="entry name" value="Cupredoxin"/>
    <property type="match status" value="1"/>
</dbReference>
<dbReference type="Pfam" id="PF00127">
    <property type="entry name" value="Copper-bind"/>
    <property type="match status" value="1"/>
</dbReference>
<keyword evidence="3" id="KW-0732">Signal</keyword>
<evidence type="ECO:0000256" key="2">
    <source>
        <dbReference type="ARBA" id="ARBA00023008"/>
    </source>
</evidence>
<dbReference type="InterPro" id="IPR000923">
    <property type="entry name" value="BlueCu_1"/>
</dbReference>
<dbReference type="Gene3D" id="2.60.40.420">
    <property type="entry name" value="Cupredoxins - blue copper proteins"/>
    <property type="match status" value="1"/>
</dbReference>
<evidence type="ECO:0000313" key="6">
    <source>
        <dbReference type="EMBL" id="RCH54164.1"/>
    </source>
</evidence>
<evidence type="ECO:0000256" key="1">
    <source>
        <dbReference type="ARBA" id="ARBA00022723"/>
    </source>
</evidence>
<sequence>MNLFRPIFKLLTSLVILSGCYFTTDAAAAQPADTSKITREYTLEATMLGYMGTDGTRNPVLRANKGDKVKITIVNGEVMTHDIALEKMGIKSKVLVEKGSKASIVFTALNSDTYYCTVPGHRAAGMVGRFDVVDGPITNQPTVKGVVPVKNGKPLNLNFEAGNLNDWTATGDAFTNPIVSEEPSPVHAKEMHVGFAGKHFATSGGTKNYKQTGTLTSVPFKVTHPFASFLVSGGALVDTRVEIVRADNDSVFFHITGQGRATLQPVVVDLTPIIGKDIYVRLVDKETGVSQIPYIWDDIWAHISFDNFLFYPSRPDFTNELKAKDIIILPPLDPVINSGLSGIDAAKAMTVPQGFKVTLAASEPQIVRPIAFTIDWRGRLWVAEAHTYPKRAPEGEGKDRILIFEDTNGDGTLDKRTVFIENLNLVSGIEVGMGGLYVGAAPYLMYIPIDDKNDRPAGPTQILLDGFGLEDTHETLNNFRWGPDGWLYGCHGVFTHSNVGKPGTPKEQRVRINAGLWRFHPTTQKFELFSEGTSNPWGVDFNDYGQSFLTVCVIPHMFQAVQGARYLRQYHESFNPYTYDIIQPIGDHVHYVGDRGPHAGNFRSASKGGGHAHAGAMIYLGGDSWPKVYHDKIFMNNIHGARTNMDILTRNGSGYTASHGPDFLLANDTWSQWLNLRYDASGSVFAIDWYDKNQCHSPNPDVHNKTMGRIFKISYETDKWVQIDLSKKSDMELVNYQLNANEWYVRWARTILQQRGPNKKVHKALKKILYENPDVTRKLRALWTLHVTKGLSEQDLLEVLNNESEYMRAWAIQLLAEGENPSNPVLKKFWDMAKSDASPLVRMYLASAMMRTDVTKRWDVLNALYQRAEDKDDHNMPLMLWYSIEPLVPSNENAVIDLAFKTQIPRLLPYTIKRIAAMDTPESKATIQSISDRINKSSNPHQYHEAMMLLEKVKEKK</sequence>
<feature type="domain" description="Blue (type 1) copper" evidence="4">
    <location>
        <begin position="62"/>
        <end position="132"/>
    </location>
</feature>
<keyword evidence="7" id="KW-1185">Reference proteome</keyword>
<dbReference type="SUPFAM" id="SSF49503">
    <property type="entry name" value="Cupredoxins"/>
    <property type="match status" value="1"/>
</dbReference>
<accession>A0A367GL07</accession>
<dbReference type="Gene3D" id="2.120.10.30">
    <property type="entry name" value="TolB, C-terminal domain"/>
    <property type="match status" value="1"/>
</dbReference>
<dbReference type="GO" id="GO:0009055">
    <property type="term" value="F:electron transfer activity"/>
    <property type="evidence" value="ECO:0007669"/>
    <property type="project" value="InterPro"/>
</dbReference>
<proteinExistence type="predicted"/>
<evidence type="ECO:0000259" key="4">
    <source>
        <dbReference type="Pfam" id="PF00127"/>
    </source>
</evidence>
<dbReference type="SUPFAM" id="SSF48371">
    <property type="entry name" value="ARM repeat"/>
    <property type="match status" value="1"/>
</dbReference>
<dbReference type="NCBIfam" id="TIGR02604">
    <property type="entry name" value="Piru_Ver_Nterm"/>
    <property type="match status" value="1"/>
</dbReference>
<gene>
    <name evidence="6" type="ORF">DJ568_14270</name>
</gene>
<dbReference type="PROSITE" id="PS51257">
    <property type="entry name" value="PROKAR_LIPOPROTEIN"/>
    <property type="match status" value="1"/>
</dbReference>
<keyword evidence="1" id="KW-0479">Metal-binding</keyword>
<protein>
    <submittedName>
        <fullName evidence="6">Dehydrogenase</fullName>
    </submittedName>
</protein>
<dbReference type="InterPro" id="IPR008972">
    <property type="entry name" value="Cupredoxin"/>
</dbReference>
<reference evidence="6 7" key="1">
    <citation type="submission" date="2018-05" db="EMBL/GenBank/DDBJ databases">
        <title>Mucilaginibacter hurinus sp. nov., isolated from briquette warehouse soil.</title>
        <authorList>
            <person name="Choi L."/>
        </authorList>
    </citation>
    <scope>NUCLEOTIDE SEQUENCE [LARGE SCALE GENOMIC DNA]</scope>
    <source>
        <strain evidence="6 7">ZR32</strain>
    </source>
</reference>